<proteinExistence type="predicted"/>
<name>A0AAU7XUR4_9PSED</name>
<evidence type="ECO:0000256" key="11">
    <source>
        <dbReference type="PIRSR" id="PIRSR000294-1"/>
    </source>
</evidence>
<feature type="binding site" description="covalent" evidence="11">
    <location>
        <position position="221"/>
    </location>
    <ligand>
        <name>heme c</name>
        <dbReference type="ChEBI" id="CHEBI:61717"/>
        <label>2</label>
    </ligand>
</feature>
<comment type="cofactor">
    <cofactor evidence="11">
        <name>heme</name>
        <dbReference type="ChEBI" id="CHEBI:30413"/>
    </cofactor>
    <text evidence="11">Binds 2 heme groups.</text>
</comment>
<dbReference type="FunFam" id="1.10.760.10:FF:000004">
    <property type="entry name" value="Cytochrome c peroxidase"/>
    <property type="match status" value="1"/>
</dbReference>
<evidence type="ECO:0000256" key="9">
    <source>
        <dbReference type="ARBA" id="ARBA00023002"/>
    </source>
</evidence>
<dbReference type="GO" id="GO:0020037">
    <property type="term" value="F:heme binding"/>
    <property type="evidence" value="ECO:0007669"/>
    <property type="project" value="InterPro"/>
</dbReference>
<accession>A0AAU7XUR4</accession>
<comment type="PTM">
    <text evidence="11">Binds 2 heme groups per subunit.</text>
</comment>
<feature type="domain" description="Cytochrome c" evidence="13">
    <location>
        <begin position="207"/>
        <end position="324"/>
    </location>
</feature>
<dbReference type="InterPro" id="IPR026259">
    <property type="entry name" value="MauG/Cytc_peroxidase"/>
</dbReference>
<dbReference type="InterPro" id="IPR036909">
    <property type="entry name" value="Cyt_c-like_dom_sf"/>
</dbReference>
<dbReference type="PROSITE" id="PS51007">
    <property type="entry name" value="CYTC"/>
    <property type="match status" value="2"/>
</dbReference>
<evidence type="ECO:0000256" key="1">
    <source>
        <dbReference type="ARBA" id="ARBA00004418"/>
    </source>
</evidence>
<keyword evidence="5 12" id="KW-0479">Metal-binding</keyword>
<dbReference type="GO" id="GO:0009055">
    <property type="term" value="F:electron transfer activity"/>
    <property type="evidence" value="ECO:0007669"/>
    <property type="project" value="InterPro"/>
</dbReference>
<organism evidence="14">
    <name type="scientific">Pseudomonas solani</name>
    <dbReference type="NCBI Taxonomy" id="2731552"/>
    <lineage>
        <taxon>Bacteria</taxon>
        <taxon>Pseudomonadati</taxon>
        <taxon>Pseudomonadota</taxon>
        <taxon>Gammaproteobacteria</taxon>
        <taxon>Pseudomonadales</taxon>
        <taxon>Pseudomonadaceae</taxon>
        <taxon>Pseudomonas</taxon>
    </lineage>
</organism>
<evidence type="ECO:0000256" key="7">
    <source>
        <dbReference type="ARBA" id="ARBA00022764"/>
    </source>
</evidence>
<evidence type="ECO:0000256" key="5">
    <source>
        <dbReference type="ARBA" id="ARBA00022723"/>
    </source>
</evidence>
<keyword evidence="4 11" id="KW-0349">Heme</keyword>
<evidence type="ECO:0000256" key="10">
    <source>
        <dbReference type="ARBA" id="ARBA00023004"/>
    </source>
</evidence>
<dbReference type="InterPro" id="IPR004852">
    <property type="entry name" value="Di-haem_cyt_c_peroxidsae"/>
</dbReference>
<dbReference type="Pfam" id="PF03150">
    <property type="entry name" value="CCP_MauG"/>
    <property type="match status" value="1"/>
</dbReference>
<feature type="domain" description="Cytochrome c" evidence="13">
    <location>
        <begin position="53"/>
        <end position="161"/>
    </location>
</feature>
<feature type="binding site" description="axial binding residue" evidence="12">
    <location>
        <position position="95"/>
    </location>
    <ligand>
        <name>heme c</name>
        <dbReference type="ChEBI" id="CHEBI:61717"/>
        <label>1</label>
    </ligand>
    <ligandPart>
        <name>Fe</name>
        <dbReference type="ChEBI" id="CHEBI:18248"/>
    </ligandPart>
</feature>
<comment type="subcellular location">
    <subcellularLocation>
        <location evidence="1">Periplasm</location>
    </subcellularLocation>
</comment>
<feature type="binding site" description="covalent" evidence="11">
    <location>
        <position position="78"/>
    </location>
    <ligand>
        <name>heme c</name>
        <dbReference type="ChEBI" id="CHEBI:61717"/>
        <label>1</label>
    </ligand>
</feature>
<protein>
    <submittedName>
        <fullName evidence="14">Cytochrome-c peroxidase</fullName>
    </submittedName>
</protein>
<dbReference type="GO" id="GO:0046872">
    <property type="term" value="F:metal ion binding"/>
    <property type="evidence" value="ECO:0007669"/>
    <property type="project" value="UniProtKB-KW"/>
</dbReference>
<keyword evidence="10 12" id="KW-0408">Iron</keyword>
<sequence length="346" mass="37264">MRPIQMLVLGGLTFAAALPWEATADPLRDKASALFKPVPATVSQTQGRTLTEAQIALGKQLFFEPRLSRSHIISCNTCHNIGTGGADNVPTSVGHGWQKGPRNSPTVFNAVFNAAQFWDGRAEDLQAQAKGPIQASVEMNNTPERVEQTLASIPEYVAAFSRAFPKAEKPVSFDNMALAIEAFEATLTTPDSPFDRYLAGDDKALDAQQKEGLALFIDSGCSACHNGVNFGGQAYFPFGLVRKPTEDILPIGDKGRFAVTKTSSDAYVFRAAPLRNIALTAPYFHSGQVWELKEAVAIMGNSQLGRELKDKEVAAITAFLHGLSGRQPDVSYPILPASTASTPRPE</sequence>
<feature type="binding site" description="covalent" evidence="11">
    <location>
        <position position="224"/>
    </location>
    <ligand>
        <name>heme c</name>
        <dbReference type="ChEBI" id="CHEBI:61717"/>
        <label>2</label>
    </ligand>
</feature>
<evidence type="ECO:0000256" key="12">
    <source>
        <dbReference type="PIRSR" id="PIRSR000294-2"/>
    </source>
</evidence>
<keyword evidence="2" id="KW-0813">Transport</keyword>
<feature type="binding site" description="axial binding residue" evidence="12">
    <location>
        <position position="225"/>
    </location>
    <ligand>
        <name>heme c</name>
        <dbReference type="ChEBI" id="CHEBI:61717"/>
        <label>2</label>
    </ligand>
    <ligandPart>
        <name>Fe</name>
        <dbReference type="ChEBI" id="CHEBI:18248"/>
    </ligandPart>
</feature>
<dbReference type="RefSeq" id="WP_043245300.1">
    <property type="nucleotide sequence ID" value="NZ_CP158373.1"/>
</dbReference>
<evidence type="ECO:0000256" key="3">
    <source>
        <dbReference type="ARBA" id="ARBA00022559"/>
    </source>
</evidence>
<dbReference type="GO" id="GO:0004130">
    <property type="term" value="F:cytochrome-c peroxidase activity"/>
    <property type="evidence" value="ECO:0007669"/>
    <property type="project" value="TreeGrafter"/>
</dbReference>
<dbReference type="PANTHER" id="PTHR30600:SF7">
    <property type="entry name" value="CYTOCHROME C PEROXIDASE-RELATED"/>
    <property type="match status" value="1"/>
</dbReference>
<feature type="binding site" description="covalent" evidence="11">
    <location>
        <position position="75"/>
    </location>
    <ligand>
        <name>heme c</name>
        <dbReference type="ChEBI" id="CHEBI:61717"/>
        <label>1</label>
    </ligand>
</feature>
<keyword evidence="9" id="KW-0560">Oxidoreductase</keyword>
<gene>
    <name evidence="14" type="ORF">ABS648_17195</name>
</gene>
<dbReference type="SUPFAM" id="SSF46626">
    <property type="entry name" value="Cytochrome c"/>
    <property type="match status" value="2"/>
</dbReference>
<dbReference type="InterPro" id="IPR009056">
    <property type="entry name" value="Cyt_c-like_dom"/>
</dbReference>
<evidence type="ECO:0000256" key="6">
    <source>
        <dbReference type="ARBA" id="ARBA00022729"/>
    </source>
</evidence>
<feature type="binding site" description="axial binding residue" evidence="12">
    <location>
        <position position="299"/>
    </location>
    <ligand>
        <name>heme c</name>
        <dbReference type="ChEBI" id="CHEBI:61717"/>
        <label>2</label>
    </ligand>
    <ligandPart>
        <name>Fe</name>
        <dbReference type="ChEBI" id="CHEBI:18248"/>
    </ligandPart>
</feature>
<dbReference type="Gene3D" id="1.10.760.10">
    <property type="entry name" value="Cytochrome c-like domain"/>
    <property type="match status" value="2"/>
</dbReference>
<dbReference type="GO" id="GO:0042597">
    <property type="term" value="C:periplasmic space"/>
    <property type="evidence" value="ECO:0007669"/>
    <property type="project" value="UniProtKB-SubCell"/>
</dbReference>
<dbReference type="Pfam" id="PF00034">
    <property type="entry name" value="Cytochrom_C"/>
    <property type="match status" value="1"/>
</dbReference>
<dbReference type="AlphaFoldDB" id="A0AAU7XUR4"/>
<evidence type="ECO:0000256" key="4">
    <source>
        <dbReference type="ARBA" id="ARBA00022617"/>
    </source>
</evidence>
<dbReference type="PANTHER" id="PTHR30600">
    <property type="entry name" value="CYTOCHROME C PEROXIDASE-RELATED"/>
    <property type="match status" value="1"/>
</dbReference>
<feature type="binding site" description="axial binding residue" evidence="12">
    <location>
        <position position="79"/>
    </location>
    <ligand>
        <name>heme c</name>
        <dbReference type="ChEBI" id="CHEBI:61717"/>
        <label>1</label>
    </ligand>
    <ligandPart>
        <name>Fe</name>
        <dbReference type="ChEBI" id="CHEBI:18248"/>
    </ligandPart>
</feature>
<dbReference type="PIRSF" id="PIRSF000294">
    <property type="entry name" value="Cytochrome-c_peroxidase"/>
    <property type="match status" value="1"/>
</dbReference>
<evidence type="ECO:0000256" key="2">
    <source>
        <dbReference type="ARBA" id="ARBA00022448"/>
    </source>
</evidence>
<dbReference type="InterPro" id="IPR051395">
    <property type="entry name" value="Cytochrome_c_Peroxidase/MauG"/>
</dbReference>
<dbReference type="EMBL" id="CP158373">
    <property type="protein sequence ID" value="XBY61702.1"/>
    <property type="molecule type" value="Genomic_DNA"/>
</dbReference>
<evidence type="ECO:0000256" key="8">
    <source>
        <dbReference type="ARBA" id="ARBA00022982"/>
    </source>
</evidence>
<reference evidence="14" key="1">
    <citation type="submission" date="2023-08" db="EMBL/GenBank/DDBJ databases">
        <title>Increased levels of nutrients transform a symbiont into a lethal pathobiont.</title>
        <authorList>
            <person name="Lachnit T."/>
            <person name="Ulrich L."/>
            <person name="Willmer F.M."/>
            <person name="Hasenbein T."/>
            <person name="Steiner L.X."/>
            <person name="Wolters M."/>
            <person name="Herbst E.M."/>
            <person name="Deines P."/>
        </authorList>
    </citation>
    <scope>NUCLEOTIDE SEQUENCE</scope>
    <source>
        <strain evidence="14">T3</strain>
    </source>
</reference>
<evidence type="ECO:0000313" key="14">
    <source>
        <dbReference type="EMBL" id="XBY61702.1"/>
    </source>
</evidence>
<keyword evidence="6" id="KW-0732">Signal</keyword>
<keyword evidence="8" id="KW-0249">Electron transport</keyword>
<keyword evidence="7" id="KW-0574">Periplasm</keyword>
<evidence type="ECO:0000259" key="13">
    <source>
        <dbReference type="PROSITE" id="PS51007"/>
    </source>
</evidence>
<keyword evidence="3 14" id="KW-0575">Peroxidase</keyword>